<dbReference type="OrthoDB" id="10500746at2759"/>
<dbReference type="AlphaFoldDB" id="A0A812K272"/>
<feature type="domain" description="Glycosyl transferase family 25" evidence="1">
    <location>
        <begin position="26"/>
        <end position="150"/>
    </location>
</feature>
<comment type="caution">
    <text evidence="2">The sequence shown here is derived from an EMBL/GenBank/DDBJ whole genome shotgun (WGS) entry which is preliminary data.</text>
</comment>
<dbReference type="Proteomes" id="UP000649617">
    <property type="component" value="Unassembled WGS sequence"/>
</dbReference>
<feature type="non-terminal residue" evidence="2">
    <location>
        <position position="1"/>
    </location>
</feature>
<name>A0A812K272_SYMPI</name>
<evidence type="ECO:0000313" key="3">
    <source>
        <dbReference type="Proteomes" id="UP000649617"/>
    </source>
</evidence>
<dbReference type="EMBL" id="CAJNIZ010003127">
    <property type="protein sequence ID" value="CAE7218907.1"/>
    <property type="molecule type" value="Genomic_DNA"/>
</dbReference>
<dbReference type="Pfam" id="PF01755">
    <property type="entry name" value="Glyco_transf_25"/>
    <property type="match status" value="1"/>
</dbReference>
<organism evidence="2 3">
    <name type="scientific">Symbiodinium pilosum</name>
    <name type="common">Dinoflagellate</name>
    <dbReference type="NCBI Taxonomy" id="2952"/>
    <lineage>
        <taxon>Eukaryota</taxon>
        <taxon>Sar</taxon>
        <taxon>Alveolata</taxon>
        <taxon>Dinophyceae</taxon>
        <taxon>Suessiales</taxon>
        <taxon>Symbiodiniaceae</taxon>
        <taxon>Symbiodinium</taxon>
    </lineage>
</organism>
<proteinExistence type="predicted"/>
<gene>
    <name evidence="2" type="ORF">SPIL2461_LOCUS2785</name>
</gene>
<accession>A0A812K272</accession>
<dbReference type="InterPro" id="IPR002654">
    <property type="entry name" value="Glyco_trans_25"/>
</dbReference>
<evidence type="ECO:0000259" key="1">
    <source>
        <dbReference type="Pfam" id="PF01755"/>
    </source>
</evidence>
<sequence>DGQDPRLPLPSTKSIAALQAVLAAEMSHLRLWEHIWRTRQAAPFALILEDDARIPRNLEQHLAWLREIPEDCDMVMLGYYLMCYTDGNLTQSCDRDSHEYRDFVRIEKAVSEGGTQKALVHGPARFAGAHAYLVKVESIPRLLRHVEHIRDQVLANSSLPLKMMGTDYATDFGKDCRKYVRSPPTIQQAHDLYKTQIPTRIWMKFEEHRGQVADVSFEFSAGSIMLIGASLLALFAMSSSRFQTSCRGGDDPVVQTFLGEEPM</sequence>
<evidence type="ECO:0000313" key="2">
    <source>
        <dbReference type="EMBL" id="CAE7218907.1"/>
    </source>
</evidence>
<reference evidence="2" key="1">
    <citation type="submission" date="2021-02" db="EMBL/GenBank/DDBJ databases">
        <authorList>
            <person name="Dougan E. K."/>
            <person name="Rhodes N."/>
            <person name="Thang M."/>
            <person name="Chan C."/>
        </authorList>
    </citation>
    <scope>NUCLEOTIDE SEQUENCE</scope>
</reference>
<keyword evidence="3" id="KW-1185">Reference proteome</keyword>
<protein>
    <recommendedName>
        <fullName evidence="1">Glycosyl transferase family 25 domain-containing protein</fullName>
    </recommendedName>
</protein>